<dbReference type="AlphaFoldDB" id="A0A845FB58"/>
<dbReference type="RefSeq" id="WP_160914823.1">
    <property type="nucleotide sequence ID" value="NZ_WMFA01000004.1"/>
</dbReference>
<proteinExistence type="predicted"/>
<dbReference type="PROSITE" id="PS51257">
    <property type="entry name" value="PROKAR_LIPOPROTEIN"/>
    <property type="match status" value="1"/>
</dbReference>
<accession>A0A845FB58</accession>
<gene>
    <name evidence="1" type="ORF">GLW00_11900</name>
</gene>
<comment type="caution">
    <text evidence="1">The sequence shown here is derived from an EMBL/GenBank/DDBJ whole genome shotgun (WGS) entry which is preliminary data.</text>
</comment>
<protein>
    <submittedName>
        <fullName evidence="1">Uncharacterized protein</fullName>
    </submittedName>
</protein>
<evidence type="ECO:0000313" key="2">
    <source>
        <dbReference type="Proteomes" id="UP000450457"/>
    </source>
</evidence>
<dbReference type="Proteomes" id="UP000450457">
    <property type="component" value="Unassembled WGS sequence"/>
</dbReference>
<dbReference type="OrthoDB" id="2618795at2"/>
<dbReference type="EMBL" id="WMFA01000004">
    <property type="protein sequence ID" value="MYL71563.1"/>
    <property type="molecule type" value="Genomic_DNA"/>
</dbReference>
<reference evidence="1 2" key="1">
    <citation type="submission" date="2019-11" db="EMBL/GenBank/DDBJ databases">
        <title>Genome sequences of 17 halophilic strains isolated from different environments.</title>
        <authorList>
            <person name="Furrow R.E."/>
        </authorList>
    </citation>
    <scope>NUCLEOTIDE SEQUENCE [LARGE SCALE GENOMIC DNA]</scope>
    <source>
        <strain evidence="1 2">SL-4</strain>
    </source>
</reference>
<organism evidence="1 2">
    <name type="scientific">Halobacillus litoralis</name>
    <dbReference type="NCBI Taxonomy" id="45668"/>
    <lineage>
        <taxon>Bacteria</taxon>
        <taxon>Bacillati</taxon>
        <taxon>Bacillota</taxon>
        <taxon>Bacilli</taxon>
        <taxon>Bacillales</taxon>
        <taxon>Bacillaceae</taxon>
        <taxon>Halobacillus</taxon>
    </lineage>
</organism>
<dbReference type="GeneID" id="78007707"/>
<evidence type="ECO:0000313" key="1">
    <source>
        <dbReference type="EMBL" id="MYL71563.1"/>
    </source>
</evidence>
<name>A0A845FB58_9BACI</name>
<sequence>MKVNILTSFLFCIVFLVGCSNEQTFEDFFHQKMKEMHDGEKNYSYSLVHTELNAVREEDGVAVFREHNNHQGEQVYIAYIQKDGDQWDWKQTRGAEWNTPVKWSSMNQAPYIYSGAISDNSITEVYAGEESANIINVEDDKRFWYVISPIKDVKVKVVKKDDSEEFIEEINQEEL</sequence>